<dbReference type="InterPro" id="IPR028896">
    <property type="entry name" value="GcvT/YgfZ/DmdA"/>
</dbReference>
<dbReference type="EMBL" id="CP064760">
    <property type="protein sequence ID" value="QPE05146.1"/>
    <property type="molecule type" value="Genomic_DNA"/>
</dbReference>
<keyword evidence="3" id="KW-1185">Reference proteome</keyword>
<dbReference type="SUPFAM" id="SSF103025">
    <property type="entry name" value="Folate-binding domain"/>
    <property type="match status" value="1"/>
</dbReference>
<dbReference type="InterPro" id="IPR027266">
    <property type="entry name" value="TrmE/GcvT-like"/>
</dbReference>
<dbReference type="PANTHER" id="PTHR43757">
    <property type="entry name" value="AMINOMETHYLTRANSFERASE"/>
    <property type="match status" value="1"/>
</dbReference>
<evidence type="ECO:0000313" key="2">
    <source>
        <dbReference type="EMBL" id="QPE05146.1"/>
    </source>
</evidence>
<dbReference type="InterPro" id="IPR006222">
    <property type="entry name" value="GCVT_N"/>
</dbReference>
<gene>
    <name evidence="2" type="ORF">IT882_03345</name>
</gene>
<keyword evidence="2" id="KW-0808">Transferase</keyword>
<dbReference type="Proteomes" id="UP000594480">
    <property type="component" value="Chromosome"/>
</dbReference>
<dbReference type="Gene3D" id="3.30.1360.120">
    <property type="entry name" value="Probable tRNA modification gtpase trme, domain 1"/>
    <property type="match status" value="1"/>
</dbReference>
<dbReference type="Pfam" id="PF01571">
    <property type="entry name" value="GCV_T"/>
    <property type="match status" value="1"/>
</dbReference>
<evidence type="ECO:0000313" key="3">
    <source>
        <dbReference type="Proteomes" id="UP000594480"/>
    </source>
</evidence>
<dbReference type="RefSeq" id="WP_195693165.1">
    <property type="nucleotide sequence ID" value="NZ_CP064760.1"/>
</dbReference>
<dbReference type="GO" id="GO:0016740">
    <property type="term" value="F:transferase activity"/>
    <property type="evidence" value="ECO:0007669"/>
    <property type="project" value="UniProtKB-KW"/>
</dbReference>
<protein>
    <submittedName>
        <fullName evidence="2">Aminomethyl transferase family protein</fullName>
    </submittedName>
</protein>
<organism evidence="2 3">
    <name type="scientific">Microbacterium schleiferi</name>
    <dbReference type="NCBI Taxonomy" id="69362"/>
    <lineage>
        <taxon>Bacteria</taxon>
        <taxon>Bacillati</taxon>
        <taxon>Actinomycetota</taxon>
        <taxon>Actinomycetes</taxon>
        <taxon>Micrococcales</taxon>
        <taxon>Microbacteriaceae</taxon>
        <taxon>Microbacterium</taxon>
    </lineage>
</organism>
<accession>A0A7S8RHJ0</accession>
<proteinExistence type="predicted"/>
<evidence type="ECO:0000259" key="1">
    <source>
        <dbReference type="Pfam" id="PF01571"/>
    </source>
</evidence>
<dbReference type="KEGG" id="msf:IT882_03345"/>
<dbReference type="PANTHER" id="PTHR43757:SF2">
    <property type="entry name" value="AMINOMETHYLTRANSFERASE, MITOCHONDRIAL"/>
    <property type="match status" value="1"/>
</dbReference>
<sequence>MTESLAAAIARAGSPVQLLRNAQARPTIFPVTAEFSNWRSEQQSWQKTVALLDQSHHMTDLFIRGRDALRLLSDLGVNSFACFEVDNAKQFIAVNDEGYLIGDAILFYLAEEEFDLVGHQMVIDWVQFHGETGDYDVSFERDGNSIVRPGNPTLYRYELQGPGALELMERVTGAPVPPTRFFHMATFTIDGVTVRSLRHGMAGQPGFELFGPWDEGDRVREALLREGEPLGLVRVGSKAYSSANLESAWVPSPLPAIFTGALAERYLEWLPATSAGSLAGSLTSERIEDYYVTPYDLGYGRSVAFDHDFLGREALERLAQQPARSKVTLIWNPDDVAAAQRSLLEPGLPAKYIDFPKARYGLYQVDRVLIGGHDVGISHDAGYITNEQVFASLASLVPDAAEPGTEVVVVWGEEPNSAKPAVEPHRQVEIRATVAPAPYSSYARENYRRDTSAASS</sequence>
<feature type="domain" description="GCVT N-terminal" evidence="1">
    <location>
        <begin position="24"/>
        <end position="248"/>
    </location>
</feature>
<name>A0A7S8RHJ0_9MICO</name>
<reference evidence="2 3" key="1">
    <citation type="submission" date="2020-11" db="EMBL/GenBank/DDBJ databases">
        <title>Amino acid is mineralized and recycled by bacteria in oceanic microbiome.</title>
        <authorList>
            <person name="Zheng L.Y."/>
        </authorList>
    </citation>
    <scope>NUCLEOTIDE SEQUENCE [LARGE SCALE GENOMIC DNA]</scope>
    <source>
        <strain evidence="2 3">A32-1</strain>
    </source>
</reference>
<dbReference type="AlphaFoldDB" id="A0A7S8RHJ0"/>